<feature type="region of interest" description="Disordered" evidence="1">
    <location>
        <begin position="129"/>
        <end position="174"/>
    </location>
</feature>
<dbReference type="Proteomes" id="UP000800097">
    <property type="component" value="Unassembled WGS sequence"/>
</dbReference>
<dbReference type="GeneID" id="54548257"/>
<dbReference type="Pfam" id="PF24808">
    <property type="entry name" value="DUF7707"/>
    <property type="match status" value="1"/>
</dbReference>
<accession>A0A6A6JXG3</accession>
<dbReference type="AlphaFoldDB" id="A0A6A6JXG3"/>
<dbReference type="PANTHER" id="PTHR38118:SF2">
    <property type="entry name" value="CDP-ALCOHOL PHOSPHATIDYLTRANSFERASE PROTEIN"/>
    <property type="match status" value="1"/>
</dbReference>
<feature type="compositionally biased region" description="Low complexity" evidence="1">
    <location>
        <begin position="140"/>
        <end position="159"/>
    </location>
</feature>
<name>A0A6A6JXG3_WESOR</name>
<dbReference type="RefSeq" id="XP_033658848.1">
    <property type="nucleotide sequence ID" value="XM_033795082.1"/>
</dbReference>
<feature type="chain" id="PRO_5025402852" description="DUF7707 domain-containing protein" evidence="2">
    <location>
        <begin position="19"/>
        <end position="207"/>
    </location>
</feature>
<keyword evidence="2" id="KW-0732">Signal</keyword>
<reference evidence="4" key="1">
    <citation type="journal article" date="2020" name="Stud. Mycol.">
        <title>101 Dothideomycetes genomes: a test case for predicting lifestyles and emergence of pathogens.</title>
        <authorList>
            <person name="Haridas S."/>
            <person name="Albert R."/>
            <person name="Binder M."/>
            <person name="Bloem J."/>
            <person name="Labutti K."/>
            <person name="Salamov A."/>
            <person name="Andreopoulos B."/>
            <person name="Baker S."/>
            <person name="Barry K."/>
            <person name="Bills G."/>
            <person name="Bluhm B."/>
            <person name="Cannon C."/>
            <person name="Castanera R."/>
            <person name="Culley D."/>
            <person name="Daum C."/>
            <person name="Ezra D."/>
            <person name="Gonzalez J."/>
            <person name="Henrissat B."/>
            <person name="Kuo A."/>
            <person name="Liang C."/>
            <person name="Lipzen A."/>
            <person name="Lutzoni F."/>
            <person name="Magnuson J."/>
            <person name="Mondo S."/>
            <person name="Nolan M."/>
            <person name="Ohm R."/>
            <person name="Pangilinan J."/>
            <person name="Park H.-J."/>
            <person name="Ramirez L."/>
            <person name="Alfaro M."/>
            <person name="Sun H."/>
            <person name="Tritt A."/>
            <person name="Yoshinaga Y."/>
            <person name="Zwiers L.-H."/>
            <person name="Turgeon B."/>
            <person name="Goodwin S."/>
            <person name="Spatafora J."/>
            <person name="Crous P."/>
            <person name="Grigoriev I."/>
        </authorList>
    </citation>
    <scope>NUCLEOTIDE SEQUENCE</scope>
    <source>
        <strain evidence="4">CBS 379.55</strain>
    </source>
</reference>
<feature type="domain" description="DUF7707" evidence="3">
    <location>
        <begin position="28"/>
        <end position="134"/>
    </location>
</feature>
<organism evidence="4 5">
    <name type="scientific">Westerdykella ornata</name>
    <dbReference type="NCBI Taxonomy" id="318751"/>
    <lineage>
        <taxon>Eukaryota</taxon>
        <taxon>Fungi</taxon>
        <taxon>Dikarya</taxon>
        <taxon>Ascomycota</taxon>
        <taxon>Pezizomycotina</taxon>
        <taxon>Dothideomycetes</taxon>
        <taxon>Pleosporomycetidae</taxon>
        <taxon>Pleosporales</taxon>
        <taxon>Sporormiaceae</taxon>
        <taxon>Westerdykella</taxon>
    </lineage>
</organism>
<evidence type="ECO:0000256" key="1">
    <source>
        <dbReference type="SAM" id="MobiDB-lite"/>
    </source>
</evidence>
<proteinExistence type="predicted"/>
<feature type="signal peptide" evidence="2">
    <location>
        <begin position="1"/>
        <end position="18"/>
    </location>
</feature>
<keyword evidence="5" id="KW-1185">Reference proteome</keyword>
<protein>
    <recommendedName>
        <fullName evidence="3">DUF7707 domain-containing protein</fullName>
    </recommendedName>
</protein>
<evidence type="ECO:0000313" key="4">
    <source>
        <dbReference type="EMBL" id="KAF2281311.1"/>
    </source>
</evidence>
<dbReference type="OrthoDB" id="2439692at2759"/>
<dbReference type="InterPro" id="IPR056124">
    <property type="entry name" value="DUF7707"/>
</dbReference>
<evidence type="ECO:0000256" key="2">
    <source>
        <dbReference type="SAM" id="SignalP"/>
    </source>
</evidence>
<dbReference type="EMBL" id="ML986484">
    <property type="protein sequence ID" value="KAF2281311.1"/>
    <property type="molecule type" value="Genomic_DNA"/>
</dbReference>
<sequence length="207" mass="21924">MLPIFTLGLAAVAGFAAAQKQPQNNYPYTIDPESVSESDRRTWCDNQRAQCPNICTQLPGVTSTTTIENDCDWEALTYSCVCENGKSPNITQYSQTLPYYICLAWGTQCVANCGPDNECASTCREDHPCGAQEPPKPNKTASSTVSSTTPTPSTTKGTSDIPVDGFGGDQSDNSNQPKGAAVMLNLGQGYGMAIVVGSVVAAFGYLL</sequence>
<dbReference type="PANTHER" id="PTHR38118">
    <property type="entry name" value="ANCHORED CELL WALL PROTEIN 11-RELATED"/>
    <property type="match status" value="1"/>
</dbReference>
<evidence type="ECO:0000313" key="5">
    <source>
        <dbReference type="Proteomes" id="UP000800097"/>
    </source>
</evidence>
<gene>
    <name evidence="4" type="ORF">EI97DRAFT_367346</name>
</gene>
<evidence type="ECO:0000259" key="3">
    <source>
        <dbReference type="Pfam" id="PF24808"/>
    </source>
</evidence>